<organism evidence="1 2">
    <name type="scientific">Aspergillus keveii</name>
    <dbReference type="NCBI Taxonomy" id="714993"/>
    <lineage>
        <taxon>Eukaryota</taxon>
        <taxon>Fungi</taxon>
        <taxon>Dikarya</taxon>
        <taxon>Ascomycota</taxon>
        <taxon>Pezizomycotina</taxon>
        <taxon>Eurotiomycetes</taxon>
        <taxon>Eurotiomycetidae</taxon>
        <taxon>Eurotiales</taxon>
        <taxon>Aspergillaceae</taxon>
        <taxon>Aspergillus</taxon>
        <taxon>Aspergillus subgen. Nidulantes</taxon>
    </lineage>
</organism>
<dbReference type="Proteomes" id="UP001610563">
    <property type="component" value="Unassembled WGS sequence"/>
</dbReference>
<sequence>MNNMQMVGGTVRNHQVYWLSIKQSARAMGLLEQQLSANSRDPKQTQMVLRCCLLFVMANMLLERYESVWTHPRHGNQIIEDENPRIESSLVPVFRRLDLQSAVHGTGQRALRSPPPILPFQ</sequence>
<evidence type="ECO:0000313" key="1">
    <source>
        <dbReference type="EMBL" id="KAL2800510.1"/>
    </source>
</evidence>
<reference evidence="1 2" key="1">
    <citation type="submission" date="2024-07" db="EMBL/GenBank/DDBJ databases">
        <title>Section-level genome sequencing and comparative genomics of Aspergillus sections Usti and Cavernicolus.</title>
        <authorList>
            <consortium name="Lawrence Berkeley National Laboratory"/>
            <person name="Nybo J.L."/>
            <person name="Vesth T.C."/>
            <person name="Theobald S."/>
            <person name="Frisvad J.C."/>
            <person name="Larsen T.O."/>
            <person name="Kjaerboelling I."/>
            <person name="Rothschild-Mancinelli K."/>
            <person name="Lyhne E.K."/>
            <person name="Kogle M.E."/>
            <person name="Barry K."/>
            <person name="Clum A."/>
            <person name="Na H."/>
            <person name="Ledsgaard L."/>
            <person name="Lin J."/>
            <person name="Lipzen A."/>
            <person name="Kuo A."/>
            <person name="Riley R."/>
            <person name="Mondo S."/>
            <person name="Labutti K."/>
            <person name="Haridas S."/>
            <person name="Pangalinan J."/>
            <person name="Salamov A.A."/>
            <person name="Simmons B.A."/>
            <person name="Magnuson J.K."/>
            <person name="Chen J."/>
            <person name="Drula E."/>
            <person name="Henrissat B."/>
            <person name="Wiebenga A."/>
            <person name="Lubbers R.J."/>
            <person name="Gomes A.C."/>
            <person name="Makela M.R."/>
            <person name="Stajich J."/>
            <person name="Grigoriev I.V."/>
            <person name="Mortensen U.H."/>
            <person name="De Vries R.P."/>
            <person name="Baker S.E."/>
            <person name="Andersen M.R."/>
        </authorList>
    </citation>
    <scope>NUCLEOTIDE SEQUENCE [LARGE SCALE GENOMIC DNA]</scope>
    <source>
        <strain evidence="1 2">CBS 209.92</strain>
    </source>
</reference>
<keyword evidence="2" id="KW-1185">Reference proteome</keyword>
<gene>
    <name evidence="1" type="ORF">BJX66DRAFT_332080</name>
</gene>
<name>A0ABR4GN61_9EURO</name>
<accession>A0ABR4GN61</accession>
<dbReference type="EMBL" id="JBFTWV010000003">
    <property type="protein sequence ID" value="KAL2800510.1"/>
    <property type="molecule type" value="Genomic_DNA"/>
</dbReference>
<protein>
    <submittedName>
        <fullName evidence="1">Uncharacterized protein</fullName>
    </submittedName>
</protein>
<proteinExistence type="predicted"/>
<evidence type="ECO:0000313" key="2">
    <source>
        <dbReference type="Proteomes" id="UP001610563"/>
    </source>
</evidence>
<comment type="caution">
    <text evidence="1">The sequence shown here is derived from an EMBL/GenBank/DDBJ whole genome shotgun (WGS) entry which is preliminary data.</text>
</comment>